<comment type="cofactor">
    <cofactor evidence="9">
        <name>Mg(2+)</name>
        <dbReference type="ChEBI" id="CHEBI:18420"/>
    </cofactor>
</comment>
<dbReference type="EMBL" id="QGTJ01000002">
    <property type="protein sequence ID" value="PWV64502.1"/>
    <property type="molecule type" value="Genomic_DNA"/>
</dbReference>
<dbReference type="InterPro" id="IPR029057">
    <property type="entry name" value="PRTase-like"/>
</dbReference>
<dbReference type="GO" id="GO:0000287">
    <property type="term" value="F:magnesium ion binding"/>
    <property type="evidence" value="ECO:0007669"/>
    <property type="project" value="UniProtKB-UniRule"/>
</dbReference>
<dbReference type="InterPro" id="IPR023031">
    <property type="entry name" value="OPRT"/>
</dbReference>
<feature type="binding site" description="in other chain" evidence="9">
    <location>
        <begin position="124"/>
        <end position="132"/>
    </location>
    <ligand>
        <name>5-phospho-alpha-D-ribose 1-diphosphate</name>
        <dbReference type="ChEBI" id="CHEBI:58017"/>
        <note>ligand shared between dimeric partners</note>
    </ligand>
</feature>
<keyword evidence="6 9" id="KW-0328">Glycosyltransferase</keyword>
<reference evidence="11 12" key="1">
    <citation type="submission" date="2018-05" db="EMBL/GenBank/DDBJ databases">
        <title>Genomic Encyclopedia of Type Strains, Phase IV (KMG-IV): sequencing the most valuable type-strain genomes for metagenomic binning, comparative biology and taxonomic classification.</title>
        <authorList>
            <person name="Goeker M."/>
        </authorList>
    </citation>
    <scope>NUCLEOTIDE SEQUENCE [LARGE SCALE GENOMIC DNA]</scope>
    <source>
        <strain evidence="11 12">DSM 23606</strain>
    </source>
</reference>
<comment type="function">
    <text evidence="1 9">Catalyzes the transfer of a ribosyl phosphate group from 5-phosphoribose 1-diphosphate to orotate, leading to the formation of orotidine monophosphate (OMP).</text>
</comment>
<feature type="binding site" evidence="9">
    <location>
        <position position="128"/>
    </location>
    <ligand>
        <name>orotate</name>
        <dbReference type="ChEBI" id="CHEBI:30839"/>
    </ligand>
</feature>
<evidence type="ECO:0000256" key="8">
    <source>
        <dbReference type="ARBA" id="ARBA00022975"/>
    </source>
</evidence>
<dbReference type="GO" id="GO:0005737">
    <property type="term" value="C:cytoplasm"/>
    <property type="evidence" value="ECO:0007669"/>
    <property type="project" value="TreeGrafter"/>
</dbReference>
<dbReference type="GO" id="GO:0006207">
    <property type="term" value="P:'de novo' pyrimidine nucleobase biosynthetic process"/>
    <property type="evidence" value="ECO:0007669"/>
    <property type="project" value="TreeGrafter"/>
</dbReference>
<comment type="catalytic activity">
    <reaction evidence="9">
        <text>orotidine 5'-phosphate + diphosphate = orotate + 5-phospho-alpha-D-ribose 1-diphosphate</text>
        <dbReference type="Rhea" id="RHEA:10380"/>
        <dbReference type="ChEBI" id="CHEBI:30839"/>
        <dbReference type="ChEBI" id="CHEBI:33019"/>
        <dbReference type="ChEBI" id="CHEBI:57538"/>
        <dbReference type="ChEBI" id="CHEBI:58017"/>
        <dbReference type="EC" id="2.4.2.10"/>
    </reaction>
</comment>
<proteinExistence type="inferred from homology"/>
<dbReference type="PANTHER" id="PTHR46683:SF1">
    <property type="entry name" value="OROTATE PHOSPHORIBOSYLTRANSFERASE 1-RELATED"/>
    <property type="match status" value="1"/>
</dbReference>
<dbReference type="RefSeq" id="WP_110017161.1">
    <property type="nucleotide sequence ID" value="NZ_QGTJ01000002.1"/>
</dbReference>
<keyword evidence="7 9" id="KW-0808">Transferase</keyword>
<comment type="similarity">
    <text evidence="3 9">Belongs to the purine/pyrimidine phosphoribosyltransferase family. PyrE subfamily.</text>
</comment>
<feature type="binding site" description="in other chain" evidence="9">
    <location>
        <position position="100"/>
    </location>
    <ligand>
        <name>5-phospho-alpha-D-ribose 1-diphosphate</name>
        <dbReference type="ChEBI" id="CHEBI:58017"/>
        <note>ligand shared between dimeric partners</note>
    </ligand>
</feature>
<evidence type="ECO:0000256" key="1">
    <source>
        <dbReference type="ARBA" id="ARBA00003769"/>
    </source>
</evidence>
<evidence type="ECO:0000313" key="12">
    <source>
        <dbReference type="Proteomes" id="UP000246569"/>
    </source>
</evidence>
<dbReference type="SUPFAM" id="SSF53271">
    <property type="entry name" value="PRTase-like"/>
    <property type="match status" value="1"/>
</dbReference>
<gene>
    <name evidence="9" type="primary">pyrE</name>
    <name evidence="11" type="ORF">C7443_102151</name>
</gene>
<evidence type="ECO:0000256" key="3">
    <source>
        <dbReference type="ARBA" id="ARBA00006340"/>
    </source>
</evidence>
<dbReference type="GO" id="GO:0044205">
    <property type="term" value="P:'de novo' UMP biosynthetic process"/>
    <property type="evidence" value="ECO:0007669"/>
    <property type="project" value="UniProtKB-UniRule"/>
</dbReference>
<feature type="binding site" description="in other chain" evidence="9">
    <location>
        <begin position="72"/>
        <end position="73"/>
    </location>
    <ligand>
        <name>5-phospho-alpha-D-ribose 1-diphosphate</name>
        <dbReference type="ChEBI" id="CHEBI:58017"/>
        <note>ligand shared between dimeric partners</note>
    </ligand>
</feature>
<dbReference type="GO" id="GO:0004588">
    <property type="term" value="F:orotate phosphoribosyltransferase activity"/>
    <property type="evidence" value="ECO:0007669"/>
    <property type="project" value="UniProtKB-UniRule"/>
</dbReference>
<evidence type="ECO:0000256" key="7">
    <source>
        <dbReference type="ARBA" id="ARBA00022679"/>
    </source>
</evidence>
<dbReference type="EC" id="2.4.2.10" evidence="5 9"/>
<keyword evidence="8 9" id="KW-0665">Pyrimidine biosynthesis</keyword>
<dbReference type="Proteomes" id="UP000246569">
    <property type="component" value="Unassembled WGS sequence"/>
</dbReference>
<evidence type="ECO:0000256" key="4">
    <source>
        <dbReference type="ARBA" id="ARBA00011738"/>
    </source>
</evidence>
<feature type="binding site" evidence="9">
    <location>
        <position position="156"/>
    </location>
    <ligand>
        <name>orotate</name>
        <dbReference type="ChEBI" id="CHEBI:30839"/>
    </ligand>
</feature>
<feature type="binding site" evidence="9">
    <location>
        <position position="105"/>
    </location>
    <ligand>
        <name>5-phospho-alpha-D-ribose 1-diphosphate</name>
        <dbReference type="ChEBI" id="CHEBI:58017"/>
        <note>ligand shared between dimeric partners</note>
    </ligand>
</feature>
<dbReference type="InterPro" id="IPR000836">
    <property type="entry name" value="PRTase_dom"/>
</dbReference>
<feature type="binding site" evidence="9">
    <location>
        <position position="99"/>
    </location>
    <ligand>
        <name>5-phospho-alpha-D-ribose 1-diphosphate</name>
        <dbReference type="ChEBI" id="CHEBI:58017"/>
        <note>ligand shared between dimeric partners</note>
    </ligand>
</feature>
<organism evidence="11 12">
    <name type="scientific">Plasticicumulans acidivorans</name>
    <dbReference type="NCBI Taxonomy" id="886464"/>
    <lineage>
        <taxon>Bacteria</taxon>
        <taxon>Pseudomonadati</taxon>
        <taxon>Pseudomonadota</taxon>
        <taxon>Gammaproteobacteria</taxon>
        <taxon>Candidatus Competibacteraceae</taxon>
        <taxon>Plasticicumulans</taxon>
    </lineage>
</organism>
<evidence type="ECO:0000256" key="2">
    <source>
        <dbReference type="ARBA" id="ARBA00004889"/>
    </source>
</evidence>
<dbReference type="NCBIfam" id="TIGR00336">
    <property type="entry name" value="pyrE"/>
    <property type="match status" value="1"/>
</dbReference>
<sequence length="213" mass="22937">MQAYQREFLDFAIAQGVLRFGEFTLKSGRQSPYFFNAGLFNGGAALARLGRAYAQAIRESGIGFELLFGPAYKGIPLAAATAVQLFEQHGLDTPWCFNRKEAKDHGEGGNTVGAPLAGRVLIIDDVITAGTAIRESMRLIEAHGAQAAGVVIALNRQERGQGALSAIQEVERDYGIPVVSIIRLAELIEYVGEHAEFARHAGAIAAYRAQYGI</sequence>
<dbReference type="InterPro" id="IPR004467">
    <property type="entry name" value="Or_phspho_trans_dom"/>
</dbReference>
<comment type="pathway">
    <text evidence="2 9">Pyrimidine metabolism; UMP biosynthesis via de novo pathway; UMP from orotate: step 1/2.</text>
</comment>
<accession>A0A317MYR6</accession>
<feature type="binding site" evidence="9">
    <location>
        <begin position="34"/>
        <end position="35"/>
    </location>
    <ligand>
        <name>orotate</name>
        <dbReference type="ChEBI" id="CHEBI:30839"/>
    </ligand>
</feature>
<dbReference type="AlphaFoldDB" id="A0A317MYR6"/>
<dbReference type="UniPathway" id="UPA00070">
    <property type="reaction ID" value="UER00119"/>
</dbReference>
<comment type="subunit">
    <text evidence="4 9">Homodimer.</text>
</comment>
<evidence type="ECO:0000256" key="9">
    <source>
        <dbReference type="HAMAP-Rule" id="MF_01208"/>
    </source>
</evidence>
<evidence type="ECO:0000313" key="11">
    <source>
        <dbReference type="EMBL" id="PWV64502.1"/>
    </source>
</evidence>
<dbReference type="OrthoDB" id="9779060at2"/>
<feature type="binding site" evidence="9">
    <location>
        <position position="103"/>
    </location>
    <ligand>
        <name>5-phospho-alpha-D-ribose 1-diphosphate</name>
        <dbReference type="ChEBI" id="CHEBI:58017"/>
        <note>ligand shared between dimeric partners</note>
    </ligand>
</feature>
<keyword evidence="12" id="KW-1185">Reference proteome</keyword>
<feature type="domain" description="Phosphoribosyltransferase" evidence="10">
    <location>
        <begin position="44"/>
        <end position="159"/>
    </location>
</feature>
<name>A0A317MYR6_9GAMM</name>
<dbReference type="CDD" id="cd06223">
    <property type="entry name" value="PRTases_typeI"/>
    <property type="match status" value="1"/>
</dbReference>
<dbReference type="PANTHER" id="PTHR46683">
    <property type="entry name" value="OROTATE PHOSPHORIBOSYLTRANSFERASE 1-RELATED"/>
    <property type="match status" value="1"/>
</dbReference>
<feature type="binding site" description="in other chain" evidence="9">
    <location>
        <position position="26"/>
    </location>
    <ligand>
        <name>5-phospho-alpha-D-ribose 1-diphosphate</name>
        <dbReference type="ChEBI" id="CHEBI:58017"/>
        <note>ligand shared between dimeric partners</note>
    </ligand>
</feature>
<dbReference type="Pfam" id="PF00156">
    <property type="entry name" value="Pribosyltran"/>
    <property type="match status" value="1"/>
</dbReference>
<comment type="caution">
    <text evidence="11">The sequence shown here is derived from an EMBL/GenBank/DDBJ whole genome shotgun (WGS) entry which is preliminary data.</text>
</comment>
<evidence type="ECO:0000256" key="6">
    <source>
        <dbReference type="ARBA" id="ARBA00022676"/>
    </source>
</evidence>
<evidence type="ECO:0000256" key="5">
    <source>
        <dbReference type="ARBA" id="ARBA00011971"/>
    </source>
</evidence>
<dbReference type="HAMAP" id="MF_01208">
    <property type="entry name" value="PyrE"/>
    <property type="match status" value="1"/>
</dbReference>
<dbReference type="GO" id="GO:0046132">
    <property type="term" value="P:pyrimidine ribonucleoside biosynthetic process"/>
    <property type="evidence" value="ECO:0007669"/>
    <property type="project" value="TreeGrafter"/>
</dbReference>
<dbReference type="Gene3D" id="3.40.50.2020">
    <property type="match status" value="1"/>
</dbReference>
<evidence type="ECO:0000259" key="10">
    <source>
        <dbReference type="Pfam" id="PF00156"/>
    </source>
</evidence>
<protein>
    <recommendedName>
        <fullName evidence="5 9">Orotate phosphoribosyltransferase</fullName>
        <shortName evidence="9">OPRT</shortName>
        <shortName evidence="9">OPRTase</shortName>
        <ecNumber evidence="5 9">2.4.2.10</ecNumber>
    </recommendedName>
</protein>
<keyword evidence="9" id="KW-0460">Magnesium</keyword>
<dbReference type="FunFam" id="3.40.50.2020:FF:000008">
    <property type="entry name" value="Orotate phosphoribosyltransferase"/>
    <property type="match status" value="1"/>
</dbReference>